<dbReference type="RefSeq" id="XP_014183089.1">
    <property type="nucleotide sequence ID" value="XM_014327614.1"/>
</dbReference>
<keyword evidence="2" id="KW-0472">Membrane</keyword>
<evidence type="ECO:0008006" key="5">
    <source>
        <dbReference type="Google" id="ProtNLM"/>
    </source>
</evidence>
<dbReference type="VEuPathDB" id="FungiDB:A1Q1_07378"/>
<keyword evidence="2" id="KW-0812">Transmembrane</keyword>
<evidence type="ECO:0000313" key="3">
    <source>
        <dbReference type="EMBL" id="EJT51406.1"/>
    </source>
</evidence>
<proteinExistence type="predicted"/>
<organism evidence="3 4">
    <name type="scientific">Trichosporon asahii var. asahii (strain ATCC 90039 / CBS 2479 / JCM 2466 / KCTC 7840 / NBRC 103889/ NCYC 2677 / UAMH 7654)</name>
    <name type="common">Yeast</name>
    <dbReference type="NCBI Taxonomy" id="1186058"/>
    <lineage>
        <taxon>Eukaryota</taxon>
        <taxon>Fungi</taxon>
        <taxon>Dikarya</taxon>
        <taxon>Basidiomycota</taxon>
        <taxon>Agaricomycotina</taxon>
        <taxon>Tremellomycetes</taxon>
        <taxon>Trichosporonales</taxon>
        <taxon>Trichosporonaceae</taxon>
        <taxon>Trichosporon</taxon>
    </lineage>
</organism>
<feature type="transmembrane region" description="Helical" evidence="2">
    <location>
        <begin position="244"/>
        <end position="267"/>
    </location>
</feature>
<feature type="region of interest" description="Disordered" evidence="1">
    <location>
        <begin position="329"/>
        <end position="365"/>
    </location>
</feature>
<dbReference type="GeneID" id="25990890"/>
<dbReference type="AlphaFoldDB" id="J5TKV9"/>
<feature type="region of interest" description="Disordered" evidence="1">
    <location>
        <begin position="411"/>
        <end position="440"/>
    </location>
</feature>
<feature type="region of interest" description="Disordered" evidence="1">
    <location>
        <begin position="122"/>
        <end position="153"/>
    </location>
</feature>
<sequence length="477" mass="50537">MPNRNLAIAHPDLSAQSDDDDDLHDDNPNPHSPEDDPALVAPLPHAPGVCRGHAALGRRPAPLQRSDWVCRYKTGNWLAFAVAGEDGMWMQTEVEQFVETGPGECGAWDPPVLFNDSYTPEWGQGAEWTGDEGDYEDGTGEEEEGDEDDGTRVGGAVFSSPWSAARITRTSNSTLPTYSLLDNVVTSSTITSTTSPRTSPLGPIPLSTVWHQPTASATTASATLGAVTAASASDASTSAPVSRAVLAGLAAAIAGLAVLALVAWLLLRRLRRPPPDSPDSEPERKVRRVPPPLDLSRPGSVPSPTSPNPFAAASSTTPVVLVPGRTTVQPRETKASTSPFNVLSPRSRATPVKPRRQASVPLSAQAEGSDFVRQFTPVTPFPLDLRSARKGSGPYPSLNKPRALVPTPYLGYGRDPPQRGMPHRGNTDEESMIASPSEGGFSRRDATLIACAGTPPSYEVACAWTPSDMRPNRGGLV</sequence>
<feature type="compositionally biased region" description="Polar residues" evidence="1">
    <location>
        <begin position="329"/>
        <end position="341"/>
    </location>
</feature>
<evidence type="ECO:0000256" key="1">
    <source>
        <dbReference type="SAM" id="MobiDB-lite"/>
    </source>
</evidence>
<feature type="region of interest" description="Disordered" evidence="1">
    <location>
        <begin position="273"/>
        <end position="316"/>
    </location>
</feature>
<feature type="compositionally biased region" description="Basic and acidic residues" evidence="1">
    <location>
        <begin position="25"/>
        <end position="34"/>
    </location>
</feature>
<gene>
    <name evidence="3" type="ORF">A1Q1_07378</name>
</gene>
<dbReference type="KEGG" id="tasa:A1Q1_07378"/>
<protein>
    <recommendedName>
        <fullName evidence="5">Transmembrane protein</fullName>
    </recommendedName>
</protein>
<evidence type="ECO:0000256" key="2">
    <source>
        <dbReference type="SAM" id="Phobius"/>
    </source>
</evidence>
<name>J5TKV9_TRIAS</name>
<dbReference type="Proteomes" id="UP000002748">
    <property type="component" value="Unassembled WGS sequence"/>
</dbReference>
<comment type="caution">
    <text evidence="3">The sequence shown here is derived from an EMBL/GenBank/DDBJ whole genome shotgun (WGS) entry which is preliminary data.</text>
</comment>
<keyword evidence="2" id="KW-1133">Transmembrane helix</keyword>
<dbReference type="HOGENOM" id="CLU_572654_0_0_1"/>
<feature type="region of interest" description="Disordered" evidence="1">
    <location>
        <begin position="1"/>
        <end position="46"/>
    </location>
</feature>
<accession>J5TKV9</accession>
<dbReference type="EMBL" id="ALBS01000057">
    <property type="protein sequence ID" value="EJT51406.1"/>
    <property type="molecule type" value="Genomic_DNA"/>
</dbReference>
<feature type="compositionally biased region" description="Acidic residues" evidence="1">
    <location>
        <begin position="129"/>
        <end position="149"/>
    </location>
</feature>
<reference evidence="3 4" key="1">
    <citation type="journal article" date="2012" name="Eukaryot. Cell">
        <title>Draft genome sequence of CBS 2479, the standard type strain of Trichosporon asahii.</title>
        <authorList>
            <person name="Yang R.Y."/>
            <person name="Li H.T."/>
            <person name="Zhu H."/>
            <person name="Zhou G.P."/>
            <person name="Wang M."/>
            <person name="Wang L."/>
        </authorList>
    </citation>
    <scope>NUCLEOTIDE SEQUENCE [LARGE SCALE GENOMIC DNA]</scope>
    <source>
        <strain evidence="4">ATCC 90039 / CBS 2479 / JCM 2466 / KCTC 7840 / NCYC 2677 / UAMH 7654</strain>
    </source>
</reference>
<evidence type="ECO:0000313" key="4">
    <source>
        <dbReference type="Proteomes" id="UP000002748"/>
    </source>
</evidence>